<dbReference type="InterPro" id="IPR032710">
    <property type="entry name" value="NTF2-like_dom_sf"/>
</dbReference>
<comment type="similarity">
    <text evidence="2">Belongs to the YkuD family.</text>
</comment>
<comment type="caution">
    <text evidence="9">The sequence shown here is derived from an EMBL/GenBank/DDBJ whole genome shotgun (WGS) entry which is preliminary data.</text>
</comment>
<evidence type="ECO:0000256" key="4">
    <source>
        <dbReference type="ARBA" id="ARBA00022960"/>
    </source>
</evidence>
<evidence type="ECO:0000256" key="6">
    <source>
        <dbReference type="ARBA" id="ARBA00023316"/>
    </source>
</evidence>
<feature type="active site" description="Nucleophile" evidence="7">
    <location>
        <position position="176"/>
    </location>
</feature>
<organism evidence="9 10">
    <name type="scientific">Desulfurobacterium pacificum</name>
    <dbReference type="NCBI Taxonomy" id="240166"/>
    <lineage>
        <taxon>Bacteria</taxon>
        <taxon>Pseudomonadati</taxon>
        <taxon>Aquificota</taxon>
        <taxon>Aquificia</taxon>
        <taxon>Desulfurobacteriales</taxon>
        <taxon>Desulfurobacteriaceae</taxon>
        <taxon>Desulfurobacterium</taxon>
    </lineage>
</organism>
<gene>
    <name evidence="9" type="ORF">SAMN06265339_0933</name>
</gene>
<keyword evidence="6 7" id="KW-0961">Cell wall biogenesis/degradation</keyword>
<name>A0ABY1NJZ4_9BACT</name>
<keyword evidence="10" id="KW-1185">Reference proteome</keyword>
<proteinExistence type="inferred from homology"/>
<dbReference type="InterPro" id="IPR056203">
    <property type="entry name" value="Cds6_C"/>
</dbReference>
<protein>
    <submittedName>
        <fullName evidence="9">Murein L,D-transpeptidase YafK</fullName>
    </submittedName>
</protein>
<dbReference type="Pfam" id="PF24125">
    <property type="entry name" value="Cds6_C"/>
    <property type="match status" value="1"/>
</dbReference>
<feature type="active site" description="Proton donor/acceptor" evidence="7">
    <location>
        <position position="161"/>
    </location>
</feature>
<evidence type="ECO:0000256" key="1">
    <source>
        <dbReference type="ARBA" id="ARBA00004752"/>
    </source>
</evidence>
<reference evidence="9 10" key="1">
    <citation type="submission" date="2017-05" db="EMBL/GenBank/DDBJ databases">
        <authorList>
            <person name="Varghese N."/>
            <person name="Submissions S."/>
        </authorList>
    </citation>
    <scope>NUCLEOTIDE SEQUENCE [LARGE SCALE GENOMIC DNA]</scope>
    <source>
        <strain evidence="9 10">DSM 15522</strain>
    </source>
</reference>
<evidence type="ECO:0000256" key="3">
    <source>
        <dbReference type="ARBA" id="ARBA00022679"/>
    </source>
</evidence>
<keyword evidence="4 7" id="KW-0133">Cell shape</keyword>
<keyword evidence="3" id="KW-0808">Transferase</keyword>
<accession>A0ABY1NJZ4</accession>
<dbReference type="EMBL" id="FXUB01000002">
    <property type="protein sequence ID" value="SMP11519.1"/>
    <property type="molecule type" value="Genomic_DNA"/>
</dbReference>
<feature type="domain" description="L,D-TPase catalytic" evidence="8">
    <location>
        <begin position="69"/>
        <end position="201"/>
    </location>
</feature>
<keyword evidence="5 7" id="KW-0573">Peptidoglycan synthesis</keyword>
<evidence type="ECO:0000256" key="2">
    <source>
        <dbReference type="ARBA" id="ARBA00005992"/>
    </source>
</evidence>
<dbReference type="PROSITE" id="PS52029">
    <property type="entry name" value="LD_TPASE"/>
    <property type="match status" value="1"/>
</dbReference>
<dbReference type="PANTHER" id="PTHR36699:SF1">
    <property type="entry name" value="L,D-TRANSPEPTIDASE YAFK-RELATED"/>
    <property type="match status" value="1"/>
</dbReference>
<evidence type="ECO:0000256" key="5">
    <source>
        <dbReference type="ARBA" id="ARBA00022984"/>
    </source>
</evidence>
<dbReference type="RefSeq" id="WP_283400415.1">
    <property type="nucleotide sequence ID" value="NZ_FXUB01000002.1"/>
</dbReference>
<evidence type="ECO:0000259" key="8">
    <source>
        <dbReference type="PROSITE" id="PS52029"/>
    </source>
</evidence>
<evidence type="ECO:0000256" key="7">
    <source>
        <dbReference type="PROSITE-ProRule" id="PRU01373"/>
    </source>
</evidence>
<dbReference type="SUPFAM" id="SSF54427">
    <property type="entry name" value="NTF2-like"/>
    <property type="match status" value="1"/>
</dbReference>
<dbReference type="PANTHER" id="PTHR36699">
    <property type="entry name" value="LD-TRANSPEPTIDASE"/>
    <property type="match status" value="1"/>
</dbReference>
<dbReference type="Pfam" id="PF03734">
    <property type="entry name" value="YkuD"/>
    <property type="match status" value="1"/>
</dbReference>
<dbReference type="InterPro" id="IPR038063">
    <property type="entry name" value="Transpep_catalytic_dom"/>
</dbReference>
<dbReference type="Proteomes" id="UP001157911">
    <property type="component" value="Unassembled WGS sequence"/>
</dbReference>
<dbReference type="Gene3D" id="2.40.440.10">
    <property type="entry name" value="L,D-transpeptidase catalytic domain-like"/>
    <property type="match status" value="1"/>
</dbReference>
<dbReference type="SUPFAM" id="SSF141523">
    <property type="entry name" value="L,D-transpeptidase catalytic domain-like"/>
    <property type="match status" value="1"/>
</dbReference>
<evidence type="ECO:0000313" key="10">
    <source>
        <dbReference type="Proteomes" id="UP001157911"/>
    </source>
</evidence>
<sequence length="332" mass="38842">MRELGGFSTPQQIEKAINSLNSTDRLKLEILLSAYRKNEERLKALLSSFRRSREKYVIANAIFFPSDRNVIVVDKEKEILYVLGLKKGLPFIVKKFPCITGKRAGDKLREGDQRTPEGIYFPLFWSDNLPSTYGIGAFPLNYPNLIDRKILHRNGHGIWIHGTDNPNRPPHSSNGCIVLRNNYLSQLLSVVKPKETPVIIVESLQYYSPKRYFAERQSLLDFINRWKSAWERTPKNLVPYFSCYSEHFVWKGGGIKSWKDYKKRVTSRKKWIRIKIDNLYLCKDGRVLKYGNIYVASFKMTYDSNNYHFKGEKVLYIIKEGKRWKILGEETL</sequence>
<dbReference type="InterPro" id="IPR005490">
    <property type="entry name" value="LD_TPept_cat_dom"/>
</dbReference>
<dbReference type="CDD" id="cd16913">
    <property type="entry name" value="YkuD_like"/>
    <property type="match status" value="1"/>
</dbReference>
<comment type="pathway">
    <text evidence="1 7">Cell wall biogenesis; peptidoglycan biosynthesis.</text>
</comment>
<evidence type="ECO:0000313" key="9">
    <source>
        <dbReference type="EMBL" id="SMP11519.1"/>
    </source>
</evidence>